<evidence type="ECO:0000256" key="15">
    <source>
        <dbReference type="PIRNR" id="PIRNR004491"/>
    </source>
</evidence>
<dbReference type="InterPro" id="IPR023465">
    <property type="entry name" value="Riboflavin_kinase_dom_sf"/>
</dbReference>
<dbReference type="PANTHER" id="PTHR22749:SF6">
    <property type="entry name" value="RIBOFLAVIN KINASE"/>
    <property type="match status" value="1"/>
</dbReference>
<dbReference type="GO" id="GO:0009231">
    <property type="term" value="P:riboflavin biosynthetic process"/>
    <property type="evidence" value="ECO:0007669"/>
    <property type="project" value="InterPro"/>
</dbReference>
<dbReference type="GO" id="GO:0006747">
    <property type="term" value="P:FAD biosynthetic process"/>
    <property type="evidence" value="ECO:0007669"/>
    <property type="project" value="UniProtKB-UniRule"/>
</dbReference>
<dbReference type="Gene3D" id="3.40.50.620">
    <property type="entry name" value="HUPs"/>
    <property type="match status" value="1"/>
</dbReference>
<dbReference type="EMBL" id="DVLC01000049">
    <property type="protein sequence ID" value="HIT46713.1"/>
    <property type="molecule type" value="Genomic_DNA"/>
</dbReference>
<dbReference type="AlphaFoldDB" id="A0A9D1GM62"/>
<dbReference type="InterPro" id="IPR023468">
    <property type="entry name" value="Riboflavin_kinase"/>
</dbReference>
<keyword evidence="4 15" id="KW-0285">Flavoprotein</keyword>
<evidence type="ECO:0000313" key="17">
    <source>
        <dbReference type="EMBL" id="HIT46713.1"/>
    </source>
</evidence>
<dbReference type="GO" id="GO:0003919">
    <property type="term" value="F:FMN adenylyltransferase activity"/>
    <property type="evidence" value="ECO:0007669"/>
    <property type="project" value="UniProtKB-UniRule"/>
</dbReference>
<feature type="domain" description="Riboflavin kinase" evidence="16">
    <location>
        <begin position="169"/>
        <end position="285"/>
    </location>
</feature>
<accession>A0A9D1GM62</accession>
<dbReference type="NCBIfam" id="TIGR00083">
    <property type="entry name" value="ribF"/>
    <property type="match status" value="1"/>
</dbReference>
<evidence type="ECO:0000256" key="1">
    <source>
        <dbReference type="ARBA" id="ARBA00002121"/>
    </source>
</evidence>
<sequence length="290" mass="31975">MAVVATGFFDGVHTGHRRVIMTLVSSAREREEEAVVVTFANHPRAVLQQDARSLRLLSSPEEKKEMLCALGVDRVEILNFTREFAAMTAREYLRDIVRGQLCGSAVLLGYDNRLGSDNLQPDEIRPVAESLGMDVVVIPPLMATETRAVSSSCIRQTLAAGDVEAAAAMLGYEYSLRGVVVPGKQYGRVLGFPTANMQMYDPLKMIPAPGVYLTEVQTLGGRFYGMTNVGPVVETHIFDFSDDIYGLDLRVTFKKRLRDERRFNSGEELKAQLANDEAACRALVSGRPLL</sequence>
<evidence type="ECO:0000256" key="11">
    <source>
        <dbReference type="ARBA" id="ARBA00022840"/>
    </source>
</evidence>
<evidence type="ECO:0000256" key="12">
    <source>
        <dbReference type="ARBA" id="ARBA00023268"/>
    </source>
</evidence>
<comment type="pathway">
    <text evidence="2 15">Cofactor biosynthesis; FAD biosynthesis; FAD from FMN: step 1/1.</text>
</comment>
<comment type="function">
    <text evidence="1">Catalyzes the phosphorylation of riboflavin to FMN followed by the adenylation of FMN to FAD.</text>
</comment>
<proteinExistence type="inferred from homology"/>
<evidence type="ECO:0000256" key="4">
    <source>
        <dbReference type="ARBA" id="ARBA00022630"/>
    </source>
</evidence>
<dbReference type="InterPro" id="IPR014729">
    <property type="entry name" value="Rossmann-like_a/b/a_fold"/>
</dbReference>
<evidence type="ECO:0000256" key="10">
    <source>
        <dbReference type="ARBA" id="ARBA00022827"/>
    </source>
</evidence>
<dbReference type="PIRSF" id="PIRSF004491">
    <property type="entry name" value="FAD_Synth"/>
    <property type="match status" value="1"/>
</dbReference>
<dbReference type="SMART" id="SM00904">
    <property type="entry name" value="Flavokinase"/>
    <property type="match status" value="1"/>
</dbReference>
<comment type="caution">
    <text evidence="17">The sequence shown here is derived from an EMBL/GenBank/DDBJ whole genome shotgun (WGS) entry which is preliminary data.</text>
</comment>
<keyword evidence="12" id="KW-0511">Multifunctional enzyme</keyword>
<evidence type="ECO:0000256" key="8">
    <source>
        <dbReference type="ARBA" id="ARBA00022741"/>
    </source>
</evidence>
<dbReference type="CDD" id="cd02064">
    <property type="entry name" value="FAD_synthetase_N"/>
    <property type="match status" value="1"/>
</dbReference>
<dbReference type="EC" id="2.7.1.26" evidence="15"/>
<dbReference type="Gene3D" id="2.40.30.30">
    <property type="entry name" value="Riboflavin kinase-like"/>
    <property type="match status" value="1"/>
</dbReference>
<dbReference type="EC" id="2.7.7.2" evidence="15"/>
<comment type="similarity">
    <text evidence="15">Belongs to the ribF family.</text>
</comment>
<dbReference type="Proteomes" id="UP000886881">
    <property type="component" value="Unassembled WGS sequence"/>
</dbReference>
<dbReference type="InterPro" id="IPR002606">
    <property type="entry name" value="Riboflavin_kinase_bac"/>
</dbReference>
<reference evidence="17" key="2">
    <citation type="journal article" date="2021" name="PeerJ">
        <title>Extensive microbial diversity within the chicken gut microbiome revealed by metagenomics and culture.</title>
        <authorList>
            <person name="Gilroy R."/>
            <person name="Ravi A."/>
            <person name="Getino M."/>
            <person name="Pursley I."/>
            <person name="Horton D.L."/>
            <person name="Alikhan N.F."/>
            <person name="Baker D."/>
            <person name="Gharbi K."/>
            <person name="Hall N."/>
            <person name="Watson M."/>
            <person name="Adriaenssens E.M."/>
            <person name="Foster-Nyarko E."/>
            <person name="Jarju S."/>
            <person name="Secka A."/>
            <person name="Antonio M."/>
            <person name="Oren A."/>
            <person name="Chaudhuri R.R."/>
            <person name="La Ragione R."/>
            <person name="Hildebrand F."/>
            <person name="Pallen M.J."/>
        </authorList>
    </citation>
    <scope>NUCLEOTIDE SEQUENCE</scope>
    <source>
        <strain evidence="17">ChiHecec2B26-709</strain>
    </source>
</reference>
<gene>
    <name evidence="17" type="primary">ribF</name>
    <name evidence="17" type="ORF">IAC35_02510</name>
</gene>
<evidence type="ECO:0000256" key="7">
    <source>
        <dbReference type="ARBA" id="ARBA00022695"/>
    </source>
</evidence>
<evidence type="ECO:0000256" key="14">
    <source>
        <dbReference type="ARBA" id="ARBA00049494"/>
    </source>
</evidence>
<evidence type="ECO:0000256" key="9">
    <source>
        <dbReference type="ARBA" id="ARBA00022777"/>
    </source>
</evidence>
<reference evidence="17" key="1">
    <citation type="submission" date="2020-10" db="EMBL/GenBank/DDBJ databases">
        <authorList>
            <person name="Gilroy R."/>
        </authorList>
    </citation>
    <scope>NUCLEOTIDE SEQUENCE</scope>
    <source>
        <strain evidence="17">ChiHecec2B26-709</strain>
    </source>
</reference>
<comment type="catalytic activity">
    <reaction evidence="13 15">
        <text>riboflavin + ATP = FMN + ADP + H(+)</text>
        <dbReference type="Rhea" id="RHEA:14357"/>
        <dbReference type="ChEBI" id="CHEBI:15378"/>
        <dbReference type="ChEBI" id="CHEBI:30616"/>
        <dbReference type="ChEBI" id="CHEBI:57986"/>
        <dbReference type="ChEBI" id="CHEBI:58210"/>
        <dbReference type="ChEBI" id="CHEBI:456216"/>
        <dbReference type="EC" id="2.7.1.26"/>
    </reaction>
</comment>
<dbReference type="InterPro" id="IPR015864">
    <property type="entry name" value="FAD_synthase"/>
</dbReference>
<comment type="catalytic activity">
    <reaction evidence="14 15">
        <text>FMN + ATP + H(+) = FAD + diphosphate</text>
        <dbReference type="Rhea" id="RHEA:17237"/>
        <dbReference type="ChEBI" id="CHEBI:15378"/>
        <dbReference type="ChEBI" id="CHEBI:30616"/>
        <dbReference type="ChEBI" id="CHEBI:33019"/>
        <dbReference type="ChEBI" id="CHEBI:57692"/>
        <dbReference type="ChEBI" id="CHEBI:58210"/>
        <dbReference type="EC" id="2.7.7.2"/>
    </reaction>
</comment>
<dbReference type="SUPFAM" id="SSF82114">
    <property type="entry name" value="Riboflavin kinase-like"/>
    <property type="match status" value="1"/>
</dbReference>
<protein>
    <recommendedName>
        <fullName evidence="15">Riboflavin biosynthesis protein</fullName>
    </recommendedName>
    <domain>
        <recommendedName>
            <fullName evidence="15">Riboflavin kinase</fullName>
            <ecNumber evidence="15">2.7.1.26</ecNumber>
        </recommendedName>
        <alternativeName>
            <fullName evidence="15">Flavokinase</fullName>
        </alternativeName>
    </domain>
    <domain>
        <recommendedName>
            <fullName evidence="15">FMN adenylyltransferase</fullName>
            <ecNumber evidence="15">2.7.7.2</ecNumber>
        </recommendedName>
        <alternativeName>
            <fullName evidence="15">FAD pyrophosphorylase</fullName>
        </alternativeName>
        <alternativeName>
            <fullName evidence="15">FAD synthase</fullName>
        </alternativeName>
    </domain>
</protein>
<evidence type="ECO:0000256" key="2">
    <source>
        <dbReference type="ARBA" id="ARBA00004726"/>
    </source>
</evidence>
<evidence type="ECO:0000259" key="16">
    <source>
        <dbReference type="SMART" id="SM00904"/>
    </source>
</evidence>
<keyword evidence="11 15" id="KW-0067">ATP-binding</keyword>
<dbReference type="SUPFAM" id="SSF52374">
    <property type="entry name" value="Nucleotidylyl transferase"/>
    <property type="match status" value="1"/>
</dbReference>
<dbReference type="GO" id="GO:0008531">
    <property type="term" value="F:riboflavin kinase activity"/>
    <property type="evidence" value="ECO:0007669"/>
    <property type="project" value="UniProtKB-UniRule"/>
</dbReference>
<keyword evidence="10 15" id="KW-0274">FAD</keyword>
<keyword evidence="5 15" id="KW-0288">FMN</keyword>
<organism evidence="17 18">
    <name type="scientific">Candidatus Cryptobacteroides merdipullorum</name>
    <dbReference type="NCBI Taxonomy" id="2840771"/>
    <lineage>
        <taxon>Bacteria</taxon>
        <taxon>Pseudomonadati</taxon>
        <taxon>Bacteroidota</taxon>
        <taxon>Bacteroidia</taxon>
        <taxon>Bacteroidales</taxon>
        <taxon>Candidatus Cryptobacteroides</taxon>
    </lineage>
</organism>
<dbReference type="Pfam" id="PF06574">
    <property type="entry name" value="FAD_syn"/>
    <property type="match status" value="1"/>
</dbReference>
<evidence type="ECO:0000256" key="5">
    <source>
        <dbReference type="ARBA" id="ARBA00022643"/>
    </source>
</evidence>
<keyword evidence="7 15" id="KW-0548">Nucleotidyltransferase</keyword>
<dbReference type="GO" id="GO:0005524">
    <property type="term" value="F:ATP binding"/>
    <property type="evidence" value="ECO:0007669"/>
    <property type="project" value="UniProtKB-UniRule"/>
</dbReference>
<evidence type="ECO:0000256" key="3">
    <source>
        <dbReference type="ARBA" id="ARBA00005201"/>
    </source>
</evidence>
<evidence type="ECO:0000256" key="13">
    <source>
        <dbReference type="ARBA" id="ARBA00047880"/>
    </source>
</evidence>
<dbReference type="PANTHER" id="PTHR22749">
    <property type="entry name" value="RIBOFLAVIN KINASE/FMN ADENYLYLTRANSFERASE"/>
    <property type="match status" value="1"/>
</dbReference>
<evidence type="ECO:0000256" key="6">
    <source>
        <dbReference type="ARBA" id="ARBA00022679"/>
    </source>
</evidence>
<keyword evidence="9 15" id="KW-0418">Kinase</keyword>
<dbReference type="Pfam" id="PF01687">
    <property type="entry name" value="Flavokinase"/>
    <property type="match status" value="1"/>
</dbReference>
<keyword evidence="8 15" id="KW-0547">Nucleotide-binding</keyword>
<dbReference type="GO" id="GO:0009398">
    <property type="term" value="P:FMN biosynthetic process"/>
    <property type="evidence" value="ECO:0007669"/>
    <property type="project" value="UniProtKB-UniRule"/>
</dbReference>
<dbReference type="InterPro" id="IPR015865">
    <property type="entry name" value="Riboflavin_kinase_bac/euk"/>
</dbReference>
<keyword evidence="6 15" id="KW-0808">Transferase</keyword>
<comment type="pathway">
    <text evidence="3 15">Cofactor biosynthesis; FMN biosynthesis; FMN from riboflavin (ATP route): step 1/1.</text>
</comment>
<name>A0A9D1GM62_9BACT</name>
<evidence type="ECO:0000313" key="18">
    <source>
        <dbReference type="Proteomes" id="UP000886881"/>
    </source>
</evidence>